<dbReference type="InterPro" id="IPR008979">
    <property type="entry name" value="Galactose-bd-like_sf"/>
</dbReference>
<dbReference type="OrthoDB" id="42561at2759"/>
<dbReference type="GO" id="GO:0032981">
    <property type="term" value="P:mitochondrial respiratory chain complex I assembly"/>
    <property type="evidence" value="ECO:0007669"/>
    <property type="project" value="TreeGrafter"/>
</dbReference>
<comment type="subcellular location">
    <subcellularLocation>
        <location evidence="1">Mitochondrion</location>
    </subcellularLocation>
</comment>
<dbReference type="GO" id="GO:0006120">
    <property type="term" value="P:mitochondrial electron transport, NADH to ubiquinone"/>
    <property type="evidence" value="ECO:0007669"/>
    <property type="project" value="TreeGrafter"/>
</dbReference>
<evidence type="ECO:0000313" key="6">
    <source>
        <dbReference type="EMBL" id="VDO06267.1"/>
    </source>
</evidence>
<dbReference type="AlphaFoldDB" id="A0A0R3TQ53"/>
<reference evidence="6 7" key="2">
    <citation type="submission" date="2018-11" db="EMBL/GenBank/DDBJ databases">
        <authorList>
            <consortium name="Pathogen Informatics"/>
        </authorList>
    </citation>
    <scope>NUCLEOTIDE SEQUENCE [LARGE SCALE GENOMIC DNA]</scope>
</reference>
<evidence type="ECO:0000259" key="5">
    <source>
        <dbReference type="Pfam" id="PF08547"/>
    </source>
</evidence>
<gene>
    <name evidence="6" type="ORF">HNAJ_LOCUS9650</name>
</gene>
<dbReference type="STRING" id="102285.A0A0R3TQ53"/>
<comment type="similarity">
    <text evidence="2">Belongs to the CIA30 family.</text>
</comment>
<evidence type="ECO:0000313" key="7">
    <source>
        <dbReference type="Proteomes" id="UP000278807"/>
    </source>
</evidence>
<keyword evidence="7" id="KW-1185">Reference proteome</keyword>
<evidence type="ECO:0000256" key="4">
    <source>
        <dbReference type="ARBA" id="ARBA00023186"/>
    </source>
</evidence>
<dbReference type="InterPro" id="IPR013857">
    <property type="entry name" value="NADH-UbQ_OxRdtase-assoc_prot30"/>
</dbReference>
<name>A0A0R3TQ53_RODNA</name>
<dbReference type="InterPro" id="IPR039131">
    <property type="entry name" value="NDUFAF1"/>
</dbReference>
<dbReference type="Proteomes" id="UP000278807">
    <property type="component" value="Unassembled WGS sequence"/>
</dbReference>
<evidence type="ECO:0000256" key="1">
    <source>
        <dbReference type="ARBA" id="ARBA00004173"/>
    </source>
</evidence>
<dbReference type="PANTHER" id="PTHR13194:SF18">
    <property type="entry name" value="COMPLEX I INTERMEDIATE-ASSOCIATED PROTEIN 30, MITOCHONDRIAL"/>
    <property type="match status" value="1"/>
</dbReference>
<dbReference type="Pfam" id="PF08547">
    <property type="entry name" value="CIA30"/>
    <property type="match status" value="1"/>
</dbReference>
<reference evidence="8" key="1">
    <citation type="submission" date="2017-02" db="UniProtKB">
        <authorList>
            <consortium name="WormBaseParasite"/>
        </authorList>
    </citation>
    <scope>IDENTIFICATION</scope>
</reference>
<keyword evidence="4" id="KW-0143">Chaperone</keyword>
<dbReference type="EMBL" id="UZAE01012697">
    <property type="protein sequence ID" value="VDO06267.1"/>
    <property type="molecule type" value="Genomic_DNA"/>
</dbReference>
<sequence>MSRQSAKRLPNPASSESYIQASLFSLDPPKECFNAGYGLFRGNISTRVPERGDLVRAGFAHLRSPEHTFLGFLQEYNFNPYTHILIRYRGDGRTYKFNIHPKVEWDPFWFDMHQFPLYTRGGPYWSIAKIPLSAFFVSNRGSVVDRQGRISRSQVRMISFTLADRVPGPFALEIDYIALYYDQFHNEKFAYEQYDSPAALK</sequence>
<accession>A0A0R3TQ53</accession>
<dbReference type="SUPFAM" id="SSF49785">
    <property type="entry name" value="Galactose-binding domain-like"/>
    <property type="match status" value="1"/>
</dbReference>
<dbReference type="WBParaSite" id="HNAJ_0000965501-mRNA-1">
    <property type="protein sequence ID" value="HNAJ_0000965501-mRNA-1"/>
    <property type="gene ID" value="HNAJ_0000965501"/>
</dbReference>
<proteinExistence type="inferred from homology"/>
<evidence type="ECO:0000313" key="8">
    <source>
        <dbReference type="WBParaSite" id="HNAJ_0000965501-mRNA-1"/>
    </source>
</evidence>
<evidence type="ECO:0000256" key="2">
    <source>
        <dbReference type="ARBA" id="ARBA00007884"/>
    </source>
</evidence>
<organism evidence="8">
    <name type="scientific">Rodentolepis nana</name>
    <name type="common">Dwarf tapeworm</name>
    <name type="synonym">Hymenolepis nana</name>
    <dbReference type="NCBI Taxonomy" id="102285"/>
    <lineage>
        <taxon>Eukaryota</taxon>
        <taxon>Metazoa</taxon>
        <taxon>Spiralia</taxon>
        <taxon>Lophotrochozoa</taxon>
        <taxon>Platyhelminthes</taxon>
        <taxon>Cestoda</taxon>
        <taxon>Eucestoda</taxon>
        <taxon>Cyclophyllidea</taxon>
        <taxon>Hymenolepididae</taxon>
        <taxon>Rodentolepis</taxon>
    </lineage>
</organism>
<protein>
    <submittedName>
        <fullName evidence="8">CIA30 domain-containing protein</fullName>
    </submittedName>
</protein>
<dbReference type="GO" id="GO:0005739">
    <property type="term" value="C:mitochondrion"/>
    <property type="evidence" value="ECO:0007669"/>
    <property type="project" value="UniProtKB-SubCell"/>
</dbReference>
<evidence type="ECO:0000256" key="3">
    <source>
        <dbReference type="ARBA" id="ARBA00023128"/>
    </source>
</evidence>
<keyword evidence="3" id="KW-0496">Mitochondrion</keyword>
<dbReference type="GO" id="GO:0051082">
    <property type="term" value="F:unfolded protein binding"/>
    <property type="evidence" value="ECO:0007669"/>
    <property type="project" value="TreeGrafter"/>
</dbReference>
<dbReference type="PANTHER" id="PTHR13194">
    <property type="entry name" value="COMPLEX I INTERMEDIATE-ASSOCIATED PROTEIN 30"/>
    <property type="match status" value="1"/>
</dbReference>
<feature type="domain" description="NADH:ubiquinone oxidoreductase intermediate-associated protein 30" evidence="5">
    <location>
        <begin position="35"/>
        <end position="174"/>
    </location>
</feature>